<comment type="subcellular location">
    <subcellularLocation>
        <location evidence="1">Cell membrane</location>
        <topology evidence="1">Multi-pass membrane protein</topology>
    </subcellularLocation>
</comment>
<dbReference type="OrthoDB" id="9770036at2"/>
<dbReference type="Proteomes" id="UP000267448">
    <property type="component" value="Unassembled WGS sequence"/>
</dbReference>
<evidence type="ECO:0000256" key="5">
    <source>
        <dbReference type="ARBA" id="ARBA00023136"/>
    </source>
</evidence>
<keyword evidence="11" id="KW-1185">Reference proteome</keyword>
<keyword evidence="4 7" id="KW-1133">Transmembrane helix</keyword>
<evidence type="ECO:0000256" key="2">
    <source>
        <dbReference type="ARBA" id="ARBA00022475"/>
    </source>
</evidence>
<keyword evidence="2" id="KW-1003">Cell membrane</keyword>
<feature type="transmembrane region" description="Helical" evidence="7">
    <location>
        <begin position="325"/>
        <end position="351"/>
    </location>
</feature>
<gene>
    <name evidence="10" type="ORF">EKG38_04680</name>
</gene>
<dbReference type="AlphaFoldDB" id="A0A3S0L305"/>
<dbReference type="GO" id="GO:0022857">
    <property type="term" value="F:transmembrane transporter activity"/>
    <property type="evidence" value="ECO:0007669"/>
    <property type="project" value="TreeGrafter"/>
</dbReference>
<accession>A0A3S0L305</accession>
<dbReference type="PANTHER" id="PTHR30572">
    <property type="entry name" value="MEMBRANE COMPONENT OF TRANSPORTER-RELATED"/>
    <property type="match status" value="1"/>
</dbReference>
<evidence type="ECO:0000313" key="11">
    <source>
        <dbReference type="Proteomes" id="UP000267448"/>
    </source>
</evidence>
<keyword evidence="3 7" id="KW-0812">Transmembrane</keyword>
<dbReference type="PANTHER" id="PTHR30572:SF4">
    <property type="entry name" value="ABC TRANSPORTER PERMEASE YTRF"/>
    <property type="match status" value="1"/>
</dbReference>
<comment type="caution">
    <text evidence="10">The sequence shown here is derived from an EMBL/GenBank/DDBJ whole genome shotgun (WGS) entry which is preliminary data.</text>
</comment>
<dbReference type="RefSeq" id="WP_126519065.1">
    <property type="nucleotide sequence ID" value="NZ_RXNU01000002.1"/>
</dbReference>
<evidence type="ECO:0000256" key="6">
    <source>
        <dbReference type="ARBA" id="ARBA00038076"/>
    </source>
</evidence>
<feature type="domain" description="ABC3 transporter permease C-terminal" evidence="8">
    <location>
        <begin position="284"/>
        <end position="396"/>
    </location>
</feature>
<reference evidence="10 11" key="1">
    <citation type="submission" date="2018-12" db="EMBL/GenBank/DDBJ databases">
        <authorList>
            <person name="Yu L."/>
        </authorList>
    </citation>
    <scope>NUCLEOTIDE SEQUENCE [LARGE SCALE GENOMIC DNA]</scope>
    <source>
        <strain evidence="10 11">HAW-EB2</strain>
    </source>
</reference>
<evidence type="ECO:0000259" key="9">
    <source>
        <dbReference type="Pfam" id="PF12704"/>
    </source>
</evidence>
<feature type="transmembrane region" description="Helical" evidence="7">
    <location>
        <begin position="277"/>
        <end position="305"/>
    </location>
</feature>
<feature type="domain" description="MacB-like periplasmic core" evidence="9">
    <location>
        <begin position="55"/>
        <end position="245"/>
    </location>
</feature>
<proteinExistence type="inferred from homology"/>
<name>A0A3S0L305_9GAMM</name>
<evidence type="ECO:0000259" key="8">
    <source>
        <dbReference type="Pfam" id="PF02687"/>
    </source>
</evidence>
<protein>
    <submittedName>
        <fullName evidence="10">FtsX-like permease family protein</fullName>
    </submittedName>
</protein>
<dbReference type="InterPro" id="IPR003838">
    <property type="entry name" value="ABC3_permease_C"/>
</dbReference>
<evidence type="ECO:0000256" key="3">
    <source>
        <dbReference type="ARBA" id="ARBA00022692"/>
    </source>
</evidence>
<feature type="transmembrane region" description="Helical" evidence="7">
    <location>
        <begin position="366"/>
        <end position="386"/>
    </location>
</feature>
<dbReference type="Pfam" id="PF02687">
    <property type="entry name" value="FtsX"/>
    <property type="match status" value="1"/>
</dbReference>
<dbReference type="GO" id="GO:0005886">
    <property type="term" value="C:plasma membrane"/>
    <property type="evidence" value="ECO:0007669"/>
    <property type="project" value="UniProtKB-SubCell"/>
</dbReference>
<evidence type="ECO:0000256" key="7">
    <source>
        <dbReference type="SAM" id="Phobius"/>
    </source>
</evidence>
<organism evidence="10 11">
    <name type="scientific">Shewanella canadensis</name>
    <dbReference type="NCBI Taxonomy" id="271096"/>
    <lineage>
        <taxon>Bacteria</taxon>
        <taxon>Pseudomonadati</taxon>
        <taxon>Pseudomonadota</taxon>
        <taxon>Gammaproteobacteria</taxon>
        <taxon>Alteromonadales</taxon>
        <taxon>Shewanellaceae</taxon>
        <taxon>Shewanella</taxon>
    </lineage>
</organism>
<comment type="similarity">
    <text evidence="6">Belongs to the ABC-4 integral membrane protein family.</text>
</comment>
<dbReference type="EMBL" id="RXNU01000002">
    <property type="protein sequence ID" value="RTR40036.1"/>
    <property type="molecule type" value="Genomic_DNA"/>
</dbReference>
<keyword evidence="5 7" id="KW-0472">Membrane</keyword>
<dbReference type="Pfam" id="PF12704">
    <property type="entry name" value="MacB_PCD"/>
    <property type="match status" value="1"/>
</dbReference>
<evidence type="ECO:0000256" key="1">
    <source>
        <dbReference type="ARBA" id="ARBA00004651"/>
    </source>
</evidence>
<sequence length="403" mass="44127">MLQIKPILSTLMRNKSGPILLLIQIILSVAIVANASFIISERIALMDRDSGTAEDQVFNFRLYTFDTNIDLESQIQRDIRAIRDLPGVIDASTTSMVPLSGGGWSSGYTVGSSEETAKDTEGAAIYYGDEHIVNSLGVELIEGRNFYEEEILTGSPDLATHGIVSKAFAKETWGDEPAIGQIMYAGDFGEMPIKIIGVVDKLQGAWVNSSYLDNSVILNIQLVNVFTKVLVRAEVGTLAQLKEAIPATLHKDNRNRVIEGFTLISEHRKRVYRNHELMATVLSMMVVLLLLITSLGLAGMVMFNIERRTKQIGTRRALGAKKRDIISFFLVENYIICLVGGVIGGFVAVLLGQQLMSLYSLPQLDLIYPLMTVAGLIVLTTIAVILPARKAARISPAIATRSV</sequence>
<dbReference type="InterPro" id="IPR050250">
    <property type="entry name" value="Macrolide_Exporter_MacB"/>
</dbReference>
<dbReference type="InterPro" id="IPR025857">
    <property type="entry name" value="MacB_PCD"/>
</dbReference>
<evidence type="ECO:0000256" key="4">
    <source>
        <dbReference type="ARBA" id="ARBA00022989"/>
    </source>
</evidence>
<evidence type="ECO:0000313" key="10">
    <source>
        <dbReference type="EMBL" id="RTR40036.1"/>
    </source>
</evidence>